<evidence type="ECO:0000313" key="3">
    <source>
        <dbReference type="Proteomes" id="UP000032360"/>
    </source>
</evidence>
<dbReference type="EMBL" id="JXYS01000102">
    <property type="protein sequence ID" value="KJF16034.1"/>
    <property type="molecule type" value="Genomic_DNA"/>
</dbReference>
<evidence type="ECO:0000313" key="2">
    <source>
        <dbReference type="EMBL" id="KJF16034.1"/>
    </source>
</evidence>
<sequence>MNQWLNPLKHGTDPKSGRYGSGSGAYRSYVIGGITRAMTIDASVRGHGEGRRRNHDEAAAEELGTHPVKGNMVNMGTIPRSPSLSHIQCEDGRAHRRLMALRWGGGFVVVRGRESRLQGKESSEPVVEVLQCQEVAGEYRRMLTNAKVNIPESQCSLNPDHYMDEICSLERLEPSELPDVGSIISRIASVG</sequence>
<dbReference type="Proteomes" id="UP000032360">
    <property type="component" value="Unassembled WGS sequence"/>
</dbReference>
<accession>A0A0D8HDS6</accession>
<evidence type="ECO:0000256" key="1">
    <source>
        <dbReference type="SAM" id="MobiDB-lite"/>
    </source>
</evidence>
<dbReference type="AlphaFoldDB" id="A0A0D8HDS6"/>
<name>A0A0D8HDS6_9ACTN</name>
<reference evidence="2 3" key="1">
    <citation type="submission" date="2015-01" db="EMBL/GenBank/DDBJ databases">
        <title>Draft genome of the acidophilic iron oxidizer Acidithrix ferrooxidans strain Py-F3.</title>
        <authorList>
            <person name="Poehlein A."/>
            <person name="Eisen S."/>
            <person name="Schloemann M."/>
            <person name="Johnson B.D."/>
            <person name="Daniel R."/>
            <person name="Muehling M."/>
        </authorList>
    </citation>
    <scope>NUCLEOTIDE SEQUENCE [LARGE SCALE GENOMIC DNA]</scope>
    <source>
        <strain evidence="2 3">Py-F3</strain>
    </source>
</reference>
<feature type="region of interest" description="Disordered" evidence="1">
    <location>
        <begin position="1"/>
        <end position="22"/>
    </location>
</feature>
<gene>
    <name evidence="2" type="ORF">AXFE_31080</name>
</gene>
<protein>
    <submittedName>
        <fullName evidence="2">Uncharacterized protein</fullName>
    </submittedName>
</protein>
<proteinExistence type="predicted"/>
<organism evidence="2 3">
    <name type="scientific">Acidithrix ferrooxidans</name>
    <dbReference type="NCBI Taxonomy" id="1280514"/>
    <lineage>
        <taxon>Bacteria</taxon>
        <taxon>Bacillati</taxon>
        <taxon>Actinomycetota</taxon>
        <taxon>Acidimicrobiia</taxon>
        <taxon>Acidimicrobiales</taxon>
        <taxon>Acidimicrobiaceae</taxon>
        <taxon>Acidithrix</taxon>
    </lineage>
</organism>
<comment type="caution">
    <text evidence="2">The sequence shown here is derived from an EMBL/GenBank/DDBJ whole genome shotgun (WGS) entry which is preliminary data.</text>
</comment>
<keyword evidence="3" id="KW-1185">Reference proteome</keyword>